<evidence type="ECO:0000256" key="1">
    <source>
        <dbReference type="SAM" id="MobiDB-lite"/>
    </source>
</evidence>
<dbReference type="Proteomes" id="UP000053573">
    <property type="component" value="Unassembled WGS sequence"/>
</dbReference>
<evidence type="ECO:0000313" key="3">
    <source>
        <dbReference type="Proteomes" id="UP000053573"/>
    </source>
</evidence>
<dbReference type="AlphaFoldDB" id="A0A0H1BJ84"/>
<organism evidence="2 3">
    <name type="scientific">Blastomyces silverae</name>
    <dbReference type="NCBI Taxonomy" id="2060906"/>
    <lineage>
        <taxon>Eukaryota</taxon>
        <taxon>Fungi</taxon>
        <taxon>Dikarya</taxon>
        <taxon>Ascomycota</taxon>
        <taxon>Pezizomycotina</taxon>
        <taxon>Eurotiomycetes</taxon>
        <taxon>Eurotiomycetidae</taxon>
        <taxon>Onygenales</taxon>
        <taxon>Ajellomycetaceae</taxon>
        <taxon>Blastomyces</taxon>
    </lineage>
</organism>
<reference evidence="3" key="1">
    <citation type="journal article" date="2015" name="PLoS Genet.">
        <title>The dynamic genome and transcriptome of the human fungal pathogen Blastomyces and close relative Emmonsia.</title>
        <authorList>
            <person name="Munoz J.F."/>
            <person name="Gauthier G.M."/>
            <person name="Desjardins C.A."/>
            <person name="Gallo J.E."/>
            <person name="Holder J."/>
            <person name="Sullivan T.D."/>
            <person name="Marty A.J."/>
            <person name="Carmen J.C."/>
            <person name="Chen Z."/>
            <person name="Ding L."/>
            <person name="Gujja S."/>
            <person name="Magrini V."/>
            <person name="Misas E."/>
            <person name="Mitreva M."/>
            <person name="Priest M."/>
            <person name="Saif S."/>
            <person name="Whiston E.A."/>
            <person name="Young S."/>
            <person name="Zeng Q."/>
            <person name="Goldman W.E."/>
            <person name="Mardis E.R."/>
            <person name="Taylor J.W."/>
            <person name="McEwen J.G."/>
            <person name="Clay O.K."/>
            <person name="Klein B.S."/>
            <person name="Cuomo C.A."/>
        </authorList>
    </citation>
    <scope>NUCLEOTIDE SEQUENCE [LARGE SCALE GENOMIC DNA]</scope>
    <source>
        <strain evidence="3">UAMH 139</strain>
    </source>
</reference>
<feature type="non-terminal residue" evidence="2">
    <location>
        <position position="1"/>
    </location>
</feature>
<proteinExistence type="predicted"/>
<keyword evidence="3" id="KW-1185">Reference proteome</keyword>
<dbReference type="OrthoDB" id="10427711at2759"/>
<comment type="caution">
    <text evidence="2">The sequence shown here is derived from an EMBL/GenBank/DDBJ whole genome shotgun (WGS) entry which is preliminary data.</text>
</comment>
<evidence type="ECO:0000313" key="2">
    <source>
        <dbReference type="EMBL" id="KLJ11380.1"/>
    </source>
</evidence>
<feature type="region of interest" description="Disordered" evidence="1">
    <location>
        <begin position="64"/>
        <end position="104"/>
    </location>
</feature>
<feature type="compositionally biased region" description="Basic and acidic residues" evidence="1">
    <location>
        <begin position="64"/>
        <end position="89"/>
    </location>
</feature>
<protein>
    <submittedName>
        <fullName evidence="2">Uncharacterized protein</fullName>
    </submittedName>
</protein>
<accession>A0A0H1BJ84</accession>
<dbReference type="EMBL" id="LDEV01001580">
    <property type="protein sequence ID" value="KLJ11380.1"/>
    <property type="molecule type" value="Genomic_DNA"/>
</dbReference>
<name>A0A0H1BJ84_9EURO</name>
<gene>
    <name evidence="2" type="ORF">EMPG_09684</name>
</gene>
<feature type="non-terminal residue" evidence="2">
    <location>
        <position position="104"/>
    </location>
</feature>
<sequence>AEQRAGTPQVCVASEHYIRKSGLRVVRETAPGRVAGEVQNGGGGATAGLWGVVLVFDEGATQRKAGETTRGRLQRSKTEVTIKDERESGKGNSFPADEKIWRLW</sequence>